<name>A0A6I3LGG4_9FLAO</name>
<dbReference type="Proteomes" id="UP000438760">
    <property type="component" value="Unassembled WGS sequence"/>
</dbReference>
<evidence type="ECO:0000256" key="1">
    <source>
        <dbReference type="SAM" id="SignalP"/>
    </source>
</evidence>
<gene>
    <name evidence="2" type="ORF">GJV76_10700</name>
</gene>
<comment type="caution">
    <text evidence="2">The sequence shown here is derived from an EMBL/GenBank/DDBJ whole genome shotgun (WGS) entry which is preliminary data.</text>
</comment>
<dbReference type="OrthoDB" id="1417180at2"/>
<accession>A0A6I3LGG4</accession>
<dbReference type="AlphaFoldDB" id="A0A6I3LGG4"/>
<feature type="signal peptide" evidence="1">
    <location>
        <begin position="1"/>
        <end position="23"/>
    </location>
</feature>
<evidence type="ECO:0000313" key="2">
    <source>
        <dbReference type="EMBL" id="MTG98589.1"/>
    </source>
</evidence>
<keyword evidence="3" id="KW-1185">Reference proteome</keyword>
<feature type="chain" id="PRO_5026036229" evidence="1">
    <location>
        <begin position="24"/>
        <end position="526"/>
    </location>
</feature>
<keyword evidence="1" id="KW-0732">Signal</keyword>
<reference evidence="2 3" key="1">
    <citation type="submission" date="2019-11" db="EMBL/GenBank/DDBJ databases">
        <title>Genome of Strain BIT-d1.</title>
        <authorList>
            <person name="Yang Y."/>
        </authorList>
    </citation>
    <scope>NUCLEOTIDE SEQUENCE [LARGE SCALE GENOMIC DNA]</scope>
    <source>
        <strain evidence="2 3">BIT-d1</strain>
    </source>
</reference>
<dbReference type="RefSeq" id="WP_155092612.1">
    <property type="nucleotide sequence ID" value="NZ_WMJX01000023.1"/>
</dbReference>
<protein>
    <submittedName>
        <fullName evidence="2">Uncharacterized protein</fullName>
    </submittedName>
</protein>
<sequence>MKKKYTAILVLLSLFLSIDTVSGQVIIGEPGIPAPGSILQLQNLETNQTDLENANKGLLLPRVFLTDVNNLYPMFSTGYDKTELDSAHSGLIVFNTNDNLFNGDGNGVYHWNGRKWSGLGLIPRTINIYPKTVYLTKNKTSGTAEITPSEPGLQWDETVSGLEDSSTMTSSSSGNTTTMTFNRSNTVFGNKTYTFTLKNNPDRATELQVANLELVINSPLLKVGVGPEDGLVTSQNAVSVYGGQEKWEILSYSKDVFNWDIPPKLENGKLTFQLGEAKNPGNVDGQITVAHVDDHNLTGTITVRQNSEFVRLPDFDYILLSVYAEDGDPHWSNNQYIHICISSELRGTGNEEVDDQFVGYRKKRLYDIEYVESRSASTNADPNKKVPFLYSSGTHTGSTRTEYALLHMNTLTKDILTSKNNREFQFQTRATWYWPEYRADEDEQNRVTVTFRFFKGGTIYFSNHRPQISQDAVEVRDPFVKKGVHVKKYAGKTDITKKEDREKYTQPLYQVEYDLIENAGIFTPML</sequence>
<evidence type="ECO:0000313" key="3">
    <source>
        <dbReference type="Proteomes" id="UP000438760"/>
    </source>
</evidence>
<organism evidence="2 3">
    <name type="scientific">Myroides albus</name>
    <dbReference type="NCBI Taxonomy" id="2562892"/>
    <lineage>
        <taxon>Bacteria</taxon>
        <taxon>Pseudomonadati</taxon>
        <taxon>Bacteroidota</taxon>
        <taxon>Flavobacteriia</taxon>
        <taxon>Flavobacteriales</taxon>
        <taxon>Flavobacteriaceae</taxon>
        <taxon>Myroides</taxon>
    </lineage>
</organism>
<dbReference type="EMBL" id="WMJX01000023">
    <property type="protein sequence ID" value="MTG98589.1"/>
    <property type="molecule type" value="Genomic_DNA"/>
</dbReference>
<proteinExistence type="predicted"/>